<dbReference type="EMBL" id="BGZK01001874">
    <property type="protein sequence ID" value="GBP87660.1"/>
    <property type="molecule type" value="Genomic_DNA"/>
</dbReference>
<proteinExistence type="predicted"/>
<evidence type="ECO:0000313" key="2">
    <source>
        <dbReference type="EMBL" id="GBP87660.1"/>
    </source>
</evidence>
<sequence length="115" mass="12265">MGCSLLSYEKSGAFPDYALLMRADDGDSDDKWPFVMVSDMICTFSTVIVEGISLMSGAEYGEAQRAAAAAGGVGGRARQRPASARRAAAQHRHPAPERVLRHHPGPYLSADSTLV</sequence>
<evidence type="ECO:0000313" key="3">
    <source>
        <dbReference type="Proteomes" id="UP000299102"/>
    </source>
</evidence>
<reference evidence="2 3" key="1">
    <citation type="journal article" date="2019" name="Commun. Biol.">
        <title>The bagworm genome reveals a unique fibroin gene that provides high tensile strength.</title>
        <authorList>
            <person name="Kono N."/>
            <person name="Nakamura H."/>
            <person name="Ohtoshi R."/>
            <person name="Tomita M."/>
            <person name="Numata K."/>
            <person name="Arakawa K."/>
        </authorList>
    </citation>
    <scope>NUCLEOTIDE SEQUENCE [LARGE SCALE GENOMIC DNA]</scope>
</reference>
<protein>
    <submittedName>
        <fullName evidence="2">Uncharacterized protein</fullName>
    </submittedName>
</protein>
<dbReference type="AlphaFoldDB" id="A0A4C1ZIJ3"/>
<dbReference type="Proteomes" id="UP000299102">
    <property type="component" value="Unassembled WGS sequence"/>
</dbReference>
<feature type="region of interest" description="Disordered" evidence="1">
    <location>
        <begin position="69"/>
        <end position="115"/>
    </location>
</feature>
<evidence type="ECO:0000256" key="1">
    <source>
        <dbReference type="SAM" id="MobiDB-lite"/>
    </source>
</evidence>
<gene>
    <name evidence="2" type="ORF">EVAR_58035_1</name>
</gene>
<accession>A0A4C1ZIJ3</accession>
<organism evidence="2 3">
    <name type="scientific">Eumeta variegata</name>
    <name type="common">Bagworm moth</name>
    <name type="synonym">Eumeta japonica</name>
    <dbReference type="NCBI Taxonomy" id="151549"/>
    <lineage>
        <taxon>Eukaryota</taxon>
        <taxon>Metazoa</taxon>
        <taxon>Ecdysozoa</taxon>
        <taxon>Arthropoda</taxon>
        <taxon>Hexapoda</taxon>
        <taxon>Insecta</taxon>
        <taxon>Pterygota</taxon>
        <taxon>Neoptera</taxon>
        <taxon>Endopterygota</taxon>
        <taxon>Lepidoptera</taxon>
        <taxon>Glossata</taxon>
        <taxon>Ditrysia</taxon>
        <taxon>Tineoidea</taxon>
        <taxon>Psychidae</taxon>
        <taxon>Oiketicinae</taxon>
        <taxon>Eumeta</taxon>
    </lineage>
</organism>
<comment type="caution">
    <text evidence="2">The sequence shown here is derived from an EMBL/GenBank/DDBJ whole genome shotgun (WGS) entry which is preliminary data.</text>
</comment>
<keyword evidence="3" id="KW-1185">Reference proteome</keyword>
<name>A0A4C1ZIJ3_EUMVA</name>